<evidence type="ECO:0000256" key="9">
    <source>
        <dbReference type="ARBA" id="ARBA00023224"/>
    </source>
</evidence>
<dbReference type="PRINTS" id="PR00900">
    <property type="entry name" value="PHEROMONEAR"/>
</dbReference>
<dbReference type="GO" id="GO:0004933">
    <property type="term" value="F:mating-type a-factor pheromone receptor activity"/>
    <property type="evidence" value="ECO:0007669"/>
    <property type="project" value="InterPro"/>
</dbReference>
<evidence type="ECO:0000256" key="8">
    <source>
        <dbReference type="ARBA" id="ARBA00023170"/>
    </source>
</evidence>
<accession>A0A0C3B1Q8</accession>
<feature type="transmembrane region" description="Helical" evidence="11">
    <location>
        <begin position="41"/>
        <end position="61"/>
    </location>
</feature>
<reference evidence="12 13" key="1">
    <citation type="submission" date="2014-04" db="EMBL/GenBank/DDBJ databases">
        <authorList>
            <consortium name="DOE Joint Genome Institute"/>
            <person name="Kuo A."/>
            <person name="Zuccaro A."/>
            <person name="Kohler A."/>
            <person name="Nagy L.G."/>
            <person name="Floudas D."/>
            <person name="Copeland A."/>
            <person name="Barry K.W."/>
            <person name="Cichocki N."/>
            <person name="Veneault-Fourrey C."/>
            <person name="LaButti K."/>
            <person name="Lindquist E.A."/>
            <person name="Lipzen A."/>
            <person name="Lundell T."/>
            <person name="Morin E."/>
            <person name="Murat C."/>
            <person name="Sun H."/>
            <person name="Tunlid A."/>
            <person name="Henrissat B."/>
            <person name="Grigoriev I.V."/>
            <person name="Hibbett D.S."/>
            <person name="Martin F."/>
            <person name="Nordberg H.P."/>
            <person name="Cantor M.N."/>
            <person name="Hua S.X."/>
        </authorList>
    </citation>
    <scope>NUCLEOTIDE SEQUENCE [LARGE SCALE GENOMIC DNA]</scope>
    <source>
        <strain evidence="12 13">MAFF 305830</strain>
    </source>
</reference>
<evidence type="ECO:0000256" key="4">
    <source>
        <dbReference type="ARBA" id="ARBA00022692"/>
    </source>
</evidence>
<dbReference type="GO" id="GO:0005886">
    <property type="term" value="C:plasma membrane"/>
    <property type="evidence" value="ECO:0007669"/>
    <property type="project" value="TreeGrafter"/>
</dbReference>
<feature type="transmembrane region" description="Helical" evidence="11">
    <location>
        <begin position="117"/>
        <end position="137"/>
    </location>
</feature>
<keyword evidence="4 11" id="KW-0812">Transmembrane</keyword>
<dbReference type="InterPro" id="IPR001499">
    <property type="entry name" value="GPCR_STE3"/>
</dbReference>
<dbReference type="OrthoDB" id="2874149at2759"/>
<feature type="transmembrane region" description="Helical" evidence="11">
    <location>
        <begin position="157"/>
        <end position="181"/>
    </location>
</feature>
<dbReference type="PANTHER" id="PTHR28097:SF1">
    <property type="entry name" value="PHEROMONE A FACTOR RECEPTOR"/>
    <property type="match status" value="1"/>
</dbReference>
<dbReference type="CDD" id="cd14966">
    <property type="entry name" value="7tmD_STE3"/>
    <property type="match status" value="1"/>
</dbReference>
<feature type="transmembrane region" description="Helical" evidence="11">
    <location>
        <begin position="73"/>
        <end position="96"/>
    </location>
</feature>
<organism evidence="12 13">
    <name type="scientific">Serendipita vermifera MAFF 305830</name>
    <dbReference type="NCBI Taxonomy" id="933852"/>
    <lineage>
        <taxon>Eukaryota</taxon>
        <taxon>Fungi</taxon>
        <taxon>Dikarya</taxon>
        <taxon>Basidiomycota</taxon>
        <taxon>Agaricomycotina</taxon>
        <taxon>Agaricomycetes</taxon>
        <taxon>Sebacinales</taxon>
        <taxon>Serendipitaceae</taxon>
        <taxon>Serendipita</taxon>
    </lineage>
</organism>
<protein>
    <recommendedName>
        <fullName evidence="14">STE3-domain-containing protein</fullName>
    </recommendedName>
</protein>
<reference evidence="13" key="2">
    <citation type="submission" date="2015-01" db="EMBL/GenBank/DDBJ databases">
        <title>Evolutionary Origins and Diversification of the Mycorrhizal Mutualists.</title>
        <authorList>
            <consortium name="DOE Joint Genome Institute"/>
            <consortium name="Mycorrhizal Genomics Consortium"/>
            <person name="Kohler A."/>
            <person name="Kuo A."/>
            <person name="Nagy L.G."/>
            <person name="Floudas D."/>
            <person name="Copeland A."/>
            <person name="Barry K.W."/>
            <person name="Cichocki N."/>
            <person name="Veneault-Fourrey C."/>
            <person name="LaButti K."/>
            <person name="Lindquist E.A."/>
            <person name="Lipzen A."/>
            <person name="Lundell T."/>
            <person name="Morin E."/>
            <person name="Murat C."/>
            <person name="Riley R."/>
            <person name="Ohm R."/>
            <person name="Sun H."/>
            <person name="Tunlid A."/>
            <person name="Henrissat B."/>
            <person name="Grigoriev I.V."/>
            <person name="Hibbett D.S."/>
            <person name="Martin F."/>
        </authorList>
    </citation>
    <scope>NUCLEOTIDE SEQUENCE [LARGE SCALE GENOMIC DNA]</scope>
    <source>
        <strain evidence="13">MAFF 305830</strain>
    </source>
</reference>
<comment type="similarity">
    <text evidence="2">Belongs to the G-protein coupled receptor 4 family.</text>
</comment>
<sequence length="468" mass="52358">MQGDLSYMYPVFPIISAFAIVGCIIPIPAHWRAGNIATISLGLWILGCNIIFWVGTVVWHGNIANPYPIWGDIVNVYLAMFPTALASCTLCIQYRLWSIARARNVFITKKDKQRQKYVTWLLCLGLPMLVAVLHYVVQGHRYNIWEDIGPMIYTYNVTLAFPLFFIWDPLICLISAVYGILTIRLFLARRKEFDAVLASGSSNVNKDKYLRLLCLAAVSVVLHLPLSLWVILVNSTAYTVFPWISWEDTHSNYGRIAYFTRFLISQTPDVATQWSVTCWSVVLCGFNYFILFGFGEEAMKHYQGFIGAILKPFGIQYPKRRRRNAIKRTWLDVILGRPGKPTNLSSSAPTSSMPQFTSKATASQPSSGAKTGGNSNHQTRTQTTTANGGNDLHLDLANLDFLDPAEARKQARISAYTRPGQAMRNPVAAKGQSCKADLPEDPTEPGLAILWVLRSGVLLESPPWLIAE</sequence>
<evidence type="ECO:0000256" key="5">
    <source>
        <dbReference type="ARBA" id="ARBA00022989"/>
    </source>
</evidence>
<keyword evidence="6" id="KW-0297">G-protein coupled receptor</keyword>
<evidence type="ECO:0000313" key="12">
    <source>
        <dbReference type="EMBL" id="KIM26104.1"/>
    </source>
</evidence>
<dbReference type="EMBL" id="KN824309">
    <property type="protein sequence ID" value="KIM26104.1"/>
    <property type="molecule type" value="Genomic_DNA"/>
</dbReference>
<dbReference type="HOGENOM" id="CLU_027592_2_0_1"/>
<name>A0A0C3B1Q8_SERVB</name>
<evidence type="ECO:0000313" key="13">
    <source>
        <dbReference type="Proteomes" id="UP000054097"/>
    </source>
</evidence>
<comment type="subcellular location">
    <subcellularLocation>
        <location evidence="1">Membrane</location>
        <topology evidence="1">Multi-pass membrane protein</topology>
    </subcellularLocation>
</comment>
<dbReference type="Proteomes" id="UP000054097">
    <property type="component" value="Unassembled WGS sequence"/>
</dbReference>
<evidence type="ECO:0000256" key="1">
    <source>
        <dbReference type="ARBA" id="ARBA00004141"/>
    </source>
</evidence>
<keyword evidence="3" id="KW-0589">Pheromone response</keyword>
<keyword evidence="5 11" id="KW-1133">Transmembrane helix</keyword>
<keyword evidence="13" id="KW-1185">Reference proteome</keyword>
<dbReference type="PRINTS" id="PR00899">
    <property type="entry name" value="GPCRSTE3"/>
</dbReference>
<feature type="compositionally biased region" description="Polar residues" evidence="10">
    <location>
        <begin position="342"/>
        <end position="388"/>
    </location>
</feature>
<keyword evidence="9" id="KW-0807">Transducer</keyword>
<evidence type="ECO:0000256" key="7">
    <source>
        <dbReference type="ARBA" id="ARBA00023136"/>
    </source>
</evidence>
<evidence type="ECO:0000256" key="6">
    <source>
        <dbReference type="ARBA" id="ARBA00023040"/>
    </source>
</evidence>
<dbReference type="AlphaFoldDB" id="A0A0C3B1Q8"/>
<dbReference type="Pfam" id="PF02076">
    <property type="entry name" value="STE3"/>
    <property type="match status" value="1"/>
</dbReference>
<evidence type="ECO:0000256" key="11">
    <source>
        <dbReference type="SAM" id="Phobius"/>
    </source>
</evidence>
<evidence type="ECO:0000256" key="3">
    <source>
        <dbReference type="ARBA" id="ARBA00022507"/>
    </source>
</evidence>
<feature type="transmembrane region" description="Helical" evidence="11">
    <location>
        <begin position="274"/>
        <end position="294"/>
    </location>
</feature>
<evidence type="ECO:0008006" key="14">
    <source>
        <dbReference type="Google" id="ProtNLM"/>
    </source>
</evidence>
<feature type="region of interest" description="Disordered" evidence="10">
    <location>
        <begin position="341"/>
        <end position="391"/>
    </location>
</feature>
<dbReference type="GO" id="GO:0000750">
    <property type="term" value="P:pheromone-dependent signal transduction involved in conjugation with cellular fusion"/>
    <property type="evidence" value="ECO:0007669"/>
    <property type="project" value="TreeGrafter"/>
</dbReference>
<gene>
    <name evidence="12" type="ORF">M408DRAFT_10129</name>
</gene>
<dbReference type="PANTHER" id="PTHR28097">
    <property type="entry name" value="PHEROMONE A FACTOR RECEPTOR"/>
    <property type="match status" value="1"/>
</dbReference>
<feature type="transmembrane region" description="Helical" evidence="11">
    <location>
        <begin position="6"/>
        <end position="29"/>
    </location>
</feature>
<evidence type="ECO:0000256" key="10">
    <source>
        <dbReference type="SAM" id="MobiDB-lite"/>
    </source>
</evidence>
<proteinExistence type="inferred from homology"/>
<feature type="transmembrane region" description="Helical" evidence="11">
    <location>
        <begin position="209"/>
        <end position="232"/>
    </location>
</feature>
<keyword evidence="8" id="KW-0675">Receptor</keyword>
<evidence type="ECO:0000256" key="2">
    <source>
        <dbReference type="ARBA" id="ARBA00011085"/>
    </source>
</evidence>
<keyword evidence="7 11" id="KW-0472">Membrane</keyword>
<dbReference type="InterPro" id="IPR001546">
    <property type="entry name" value="GPCR_Pheromne_A_rcpt"/>
</dbReference>